<evidence type="ECO:0000313" key="1">
    <source>
        <dbReference type="EMBL" id="GBQ85827.1"/>
    </source>
</evidence>
<dbReference type="EMBL" id="BAPF01000056">
    <property type="protein sequence ID" value="GBQ85827.1"/>
    <property type="molecule type" value="Genomic_DNA"/>
</dbReference>
<protein>
    <submittedName>
        <fullName evidence="1">Uncharacterized protein</fullName>
    </submittedName>
</protein>
<proteinExistence type="predicted"/>
<accession>A0ABQ0Q010</accession>
<organism evidence="1 2">
    <name type="scientific">Acetobacter malorum DSM 14337</name>
    <dbReference type="NCBI Taxonomy" id="1307910"/>
    <lineage>
        <taxon>Bacteria</taxon>
        <taxon>Pseudomonadati</taxon>
        <taxon>Pseudomonadota</taxon>
        <taxon>Alphaproteobacteria</taxon>
        <taxon>Acetobacterales</taxon>
        <taxon>Acetobacteraceae</taxon>
        <taxon>Acetobacter</taxon>
    </lineage>
</organism>
<comment type="caution">
    <text evidence="1">The sequence shown here is derived from an EMBL/GenBank/DDBJ whole genome shotgun (WGS) entry which is preliminary data.</text>
</comment>
<sequence length="67" mass="7867">MVDKDRYYAAGNAMWSLAYMISGDRSQADRLERKAQEHYAQYVSRLEANHKEEADQLASRQKNNEEK</sequence>
<name>A0ABQ0Q010_9PROT</name>
<gene>
    <name evidence="1" type="ORF">AA14337_3170</name>
</gene>
<reference evidence="1" key="1">
    <citation type="submission" date="2013-04" db="EMBL/GenBank/DDBJ databases">
        <title>The genome sequencing project of 58 acetic acid bacteria.</title>
        <authorList>
            <person name="Okamoto-Kainuma A."/>
            <person name="Ishikawa M."/>
            <person name="Umino S."/>
            <person name="Koizumi Y."/>
            <person name="Shiwa Y."/>
            <person name="Yoshikawa H."/>
            <person name="Matsutani M."/>
            <person name="Matsushita K."/>
        </authorList>
    </citation>
    <scope>NUCLEOTIDE SEQUENCE</scope>
    <source>
        <strain evidence="1">DSM 14337</strain>
    </source>
</reference>
<keyword evidence="2" id="KW-1185">Reference proteome</keyword>
<evidence type="ECO:0000313" key="2">
    <source>
        <dbReference type="Proteomes" id="UP001065047"/>
    </source>
</evidence>
<dbReference type="Proteomes" id="UP001065047">
    <property type="component" value="Unassembled WGS sequence"/>
</dbReference>